<organism evidence="1 2">
    <name type="scientific">Protopolystoma xenopodis</name>
    <dbReference type="NCBI Taxonomy" id="117903"/>
    <lineage>
        <taxon>Eukaryota</taxon>
        <taxon>Metazoa</taxon>
        <taxon>Spiralia</taxon>
        <taxon>Lophotrochozoa</taxon>
        <taxon>Platyhelminthes</taxon>
        <taxon>Monogenea</taxon>
        <taxon>Polyopisthocotylea</taxon>
        <taxon>Polystomatidea</taxon>
        <taxon>Polystomatidae</taxon>
        <taxon>Protopolystoma</taxon>
    </lineage>
</organism>
<evidence type="ECO:0000313" key="1">
    <source>
        <dbReference type="EMBL" id="VEL40310.1"/>
    </source>
</evidence>
<reference evidence="1" key="1">
    <citation type="submission" date="2018-11" db="EMBL/GenBank/DDBJ databases">
        <authorList>
            <consortium name="Pathogen Informatics"/>
        </authorList>
    </citation>
    <scope>NUCLEOTIDE SEQUENCE</scope>
</reference>
<evidence type="ECO:0000313" key="2">
    <source>
        <dbReference type="Proteomes" id="UP000784294"/>
    </source>
</evidence>
<proteinExistence type="predicted"/>
<gene>
    <name evidence="1" type="ORF">PXEA_LOCUS33750</name>
</gene>
<dbReference type="AlphaFoldDB" id="A0A448XMM4"/>
<dbReference type="EMBL" id="CAAALY010264424">
    <property type="protein sequence ID" value="VEL40310.1"/>
    <property type="molecule type" value="Genomic_DNA"/>
</dbReference>
<sequence>MMVVLVDAYKNLEMERDNVRELFGTSQEKAFRRISELQEQINLDQQAKRDLELNYRLLLDEKDEFAKVLRIQVPYQIYFLPSFINNPFIDCI</sequence>
<dbReference type="OrthoDB" id="5322683at2759"/>
<accession>A0A448XMM4</accession>
<protein>
    <submittedName>
        <fullName evidence="1">Uncharacterized protein</fullName>
    </submittedName>
</protein>
<name>A0A448XMM4_9PLAT</name>
<keyword evidence="2" id="KW-1185">Reference proteome</keyword>
<dbReference type="Proteomes" id="UP000784294">
    <property type="component" value="Unassembled WGS sequence"/>
</dbReference>
<comment type="caution">
    <text evidence="1">The sequence shown here is derived from an EMBL/GenBank/DDBJ whole genome shotgun (WGS) entry which is preliminary data.</text>
</comment>